<proteinExistence type="predicted"/>
<sequence>MLSFTKPNFKLRRINQSLASNPVTTPPRNTVGSERILSPGAVVDKQEVRRVTEENWVSQETSDFAPKCLNKIDNQIQGGATGTKGRSGIAGRSYVAFPVMPNRAIELERYMKKDPHKDWISRFINMQRTNKSARSKEDTRKRPFSGWGFASRKAEYLKLGLELSYEDVKAADWKLQNLTSSGSKMRRARKARPGKSNLRKGVSGSLHLSKMPTNPTDEEDWMPRELEIPSQLIETDELVMRREQSLSDVSNLVNRPVSARNFHDTSPFSQLAPEDSLGVSELPLLQDSMAQSDSSPQPIDLKLGEDLEECHRFDLNILENTLKETLDTTRGDDKESADNYTITEELSDNEQDSVLKVTFLDVSEEEHGNAEENLSEEDYFSHHEALQIEIPDDPNSSAAEEAEDEKPLFGKDLFENPLQALEYQENELDSHLTEPSMPAMPEITRRLFSKTLLTRFMAGKPQSRRRMPNGPGEFNEWSTTNNKRY</sequence>
<dbReference type="AlphaFoldDB" id="A0A5N6KIF5"/>
<gene>
    <name evidence="2" type="ORF">EYC80_004961</name>
</gene>
<dbReference type="OrthoDB" id="3547379at2759"/>
<accession>A0A5N6KIF5</accession>
<feature type="region of interest" description="Disordered" evidence="1">
    <location>
        <begin position="181"/>
        <end position="220"/>
    </location>
</feature>
<feature type="region of interest" description="Disordered" evidence="1">
    <location>
        <begin position="458"/>
        <end position="485"/>
    </location>
</feature>
<name>A0A5N6KIF5_MONLA</name>
<comment type="caution">
    <text evidence="2">The sequence shown here is derived from an EMBL/GenBank/DDBJ whole genome shotgun (WGS) entry which is preliminary data.</text>
</comment>
<evidence type="ECO:0000313" key="3">
    <source>
        <dbReference type="Proteomes" id="UP000326757"/>
    </source>
</evidence>
<keyword evidence="3" id="KW-1185">Reference proteome</keyword>
<evidence type="ECO:0000313" key="2">
    <source>
        <dbReference type="EMBL" id="KAB8303556.1"/>
    </source>
</evidence>
<reference evidence="2 3" key="1">
    <citation type="submission" date="2019-06" db="EMBL/GenBank/DDBJ databases">
        <title>Genome Sequence of the Brown Rot Fungal Pathogen Monilinia laxa.</title>
        <authorList>
            <person name="De Miccolis Angelini R.M."/>
            <person name="Landi L."/>
            <person name="Abate D."/>
            <person name="Pollastro S."/>
            <person name="Romanazzi G."/>
            <person name="Faretra F."/>
        </authorList>
    </citation>
    <scope>NUCLEOTIDE SEQUENCE [LARGE SCALE GENOMIC DNA]</scope>
    <source>
        <strain evidence="2 3">Mlax316</strain>
    </source>
</reference>
<feature type="compositionally biased region" description="Polar residues" evidence="1">
    <location>
        <begin position="476"/>
        <end position="485"/>
    </location>
</feature>
<protein>
    <submittedName>
        <fullName evidence="2">Uncharacterized protein</fullName>
    </submittedName>
</protein>
<evidence type="ECO:0000256" key="1">
    <source>
        <dbReference type="SAM" id="MobiDB-lite"/>
    </source>
</evidence>
<feature type="compositionally biased region" description="Basic residues" evidence="1">
    <location>
        <begin position="184"/>
        <end position="193"/>
    </location>
</feature>
<dbReference type="Proteomes" id="UP000326757">
    <property type="component" value="Unassembled WGS sequence"/>
</dbReference>
<dbReference type="EMBL" id="VIGI01000002">
    <property type="protein sequence ID" value="KAB8303556.1"/>
    <property type="molecule type" value="Genomic_DNA"/>
</dbReference>
<organism evidence="2 3">
    <name type="scientific">Monilinia laxa</name>
    <name type="common">Brown rot fungus</name>
    <name type="synonym">Sclerotinia laxa</name>
    <dbReference type="NCBI Taxonomy" id="61186"/>
    <lineage>
        <taxon>Eukaryota</taxon>
        <taxon>Fungi</taxon>
        <taxon>Dikarya</taxon>
        <taxon>Ascomycota</taxon>
        <taxon>Pezizomycotina</taxon>
        <taxon>Leotiomycetes</taxon>
        <taxon>Helotiales</taxon>
        <taxon>Sclerotiniaceae</taxon>
        <taxon>Monilinia</taxon>
    </lineage>
</organism>